<dbReference type="RefSeq" id="WP_100609465.1">
    <property type="nucleotide sequence ID" value="NZ_CP024962.1"/>
</dbReference>
<dbReference type="KEGG" id="efr:EFREU_v1c04440"/>
<dbReference type="Proteomes" id="UP000232222">
    <property type="component" value="Chromosome"/>
</dbReference>
<dbReference type="EMBL" id="CP024962">
    <property type="protein sequence ID" value="ATZ16470.1"/>
    <property type="molecule type" value="Genomic_DNA"/>
</dbReference>
<dbReference type="PROSITE" id="PS51257">
    <property type="entry name" value="PROKAR_LIPOPROTEIN"/>
    <property type="match status" value="1"/>
</dbReference>
<protein>
    <submittedName>
        <fullName evidence="1">Uncharacterized protein</fullName>
    </submittedName>
</protein>
<organism evidence="1 2">
    <name type="scientific">Entomoplasma freundtii</name>
    <dbReference type="NCBI Taxonomy" id="74700"/>
    <lineage>
        <taxon>Bacteria</taxon>
        <taxon>Bacillati</taxon>
        <taxon>Mycoplasmatota</taxon>
        <taxon>Mollicutes</taxon>
        <taxon>Entomoplasmatales</taxon>
        <taxon>Entomoplasmataceae</taxon>
        <taxon>Entomoplasma</taxon>
    </lineage>
</organism>
<dbReference type="AlphaFoldDB" id="A0A2K8NRK8"/>
<proteinExistence type="predicted"/>
<accession>A0A2K8NRK8</accession>
<evidence type="ECO:0000313" key="2">
    <source>
        <dbReference type="Proteomes" id="UP000232222"/>
    </source>
</evidence>
<gene>
    <name evidence="1" type="ORF">EFREU_v1c04440</name>
</gene>
<name>A0A2K8NRK8_9MOLU</name>
<keyword evidence="2" id="KW-1185">Reference proteome</keyword>
<reference evidence="1 2" key="1">
    <citation type="submission" date="2017-11" db="EMBL/GenBank/DDBJ databases">
        <title>Genome sequence of Entomoplasma freundtii BARC 318 (ATCC 51999).</title>
        <authorList>
            <person name="Lo W.-S."/>
            <person name="Gasparich G.E."/>
            <person name="Kuo C.-H."/>
        </authorList>
    </citation>
    <scope>NUCLEOTIDE SEQUENCE [LARGE SCALE GENOMIC DNA]</scope>
    <source>
        <strain evidence="1 2">BARC 318</strain>
    </source>
</reference>
<evidence type="ECO:0000313" key="1">
    <source>
        <dbReference type="EMBL" id="ATZ16470.1"/>
    </source>
</evidence>
<sequence length="298" mass="35421">MKKWPLFLSSLMIMASPALTIACKQNIDNNLIKDEPIIPSYNLKEALLTINELEFQRQYPNLNLSEWEFQNSWFDNFETNNSLLNLENLTKTEGTRLEEKKIKEFKYENKNNENENWTTPKINVNIPYKEKTSLINTDVKLDIDQNFYIINKPNLSFYKYSLLKNRLEEMKENQPIEEFEIQSKTITVPKNSTVKYFVKLNLLISQFDVILNFNMRNNTSILTKIQNLKNAEIKFMSYNFETLLKEAENDDKYYQVLTNEQGFLKIKKSKKYSIDINLKGRLEMIESWQIFQGEEDGY</sequence>